<keyword evidence="1" id="KW-0596">Phosphopantetheine</keyword>
<accession>A0A0D7ACW5</accession>
<dbReference type="InterPro" id="IPR036291">
    <property type="entry name" value="NAD(P)-bd_dom_sf"/>
</dbReference>
<dbReference type="InterPro" id="IPR009081">
    <property type="entry name" value="PP-bd_ACP"/>
</dbReference>
<dbReference type="AlphaFoldDB" id="A0A0D7ACW5"/>
<dbReference type="Pfam" id="PF23562">
    <property type="entry name" value="AMP-binding_C_3"/>
    <property type="match status" value="1"/>
</dbReference>
<feature type="domain" description="Polyketide synthase-like phosphopantetheine-binding" evidence="3">
    <location>
        <begin position="592"/>
        <end position="668"/>
    </location>
</feature>
<dbReference type="SUPFAM" id="SSF56801">
    <property type="entry name" value="Acetyl-CoA synthetase-like"/>
    <property type="match status" value="1"/>
</dbReference>
<dbReference type="PANTHER" id="PTHR43439:SF2">
    <property type="entry name" value="ENZYME, PUTATIVE (JCVI)-RELATED"/>
    <property type="match status" value="1"/>
</dbReference>
<dbReference type="Pfam" id="PF00550">
    <property type="entry name" value="PP-binding"/>
    <property type="match status" value="1"/>
</dbReference>
<dbReference type="SUPFAM" id="SSF47336">
    <property type="entry name" value="ACP-like"/>
    <property type="match status" value="1"/>
</dbReference>
<dbReference type="InterPro" id="IPR042099">
    <property type="entry name" value="ANL_N_sf"/>
</dbReference>
<keyword evidence="2" id="KW-0597">Phosphoprotein</keyword>
<dbReference type="InterPro" id="IPR013120">
    <property type="entry name" value="FAR_NAD-bd"/>
</dbReference>
<dbReference type="Pfam" id="PF00501">
    <property type="entry name" value="AMP-binding"/>
    <property type="match status" value="1"/>
</dbReference>
<dbReference type="InterPro" id="IPR051414">
    <property type="entry name" value="Adenylate-forming_Reductase"/>
</dbReference>
<dbReference type="Pfam" id="PF07993">
    <property type="entry name" value="NAD_binding_4"/>
    <property type="match status" value="1"/>
</dbReference>
<organism evidence="4 5">
    <name type="scientific">Fistulina hepatica ATCC 64428</name>
    <dbReference type="NCBI Taxonomy" id="1128425"/>
    <lineage>
        <taxon>Eukaryota</taxon>
        <taxon>Fungi</taxon>
        <taxon>Dikarya</taxon>
        <taxon>Basidiomycota</taxon>
        <taxon>Agaricomycotina</taxon>
        <taxon>Agaricomycetes</taxon>
        <taxon>Agaricomycetidae</taxon>
        <taxon>Agaricales</taxon>
        <taxon>Fistulinaceae</taxon>
        <taxon>Fistulina</taxon>
    </lineage>
</organism>
<dbReference type="SUPFAM" id="SSF51735">
    <property type="entry name" value="NAD(P)-binding Rossmann-fold domains"/>
    <property type="match status" value="1"/>
</dbReference>
<dbReference type="Proteomes" id="UP000054144">
    <property type="component" value="Unassembled WGS sequence"/>
</dbReference>
<evidence type="ECO:0000313" key="4">
    <source>
        <dbReference type="EMBL" id="KIY47791.1"/>
    </source>
</evidence>
<evidence type="ECO:0000259" key="3">
    <source>
        <dbReference type="SMART" id="SM00823"/>
    </source>
</evidence>
<reference evidence="4 5" key="1">
    <citation type="journal article" date="2015" name="Fungal Genet. Biol.">
        <title>Evolution of novel wood decay mechanisms in Agaricales revealed by the genome sequences of Fistulina hepatica and Cylindrobasidium torrendii.</title>
        <authorList>
            <person name="Floudas D."/>
            <person name="Held B.W."/>
            <person name="Riley R."/>
            <person name="Nagy L.G."/>
            <person name="Koehler G."/>
            <person name="Ransdell A.S."/>
            <person name="Younus H."/>
            <person name="Chow J."/>
            <person name="Chiniquy J."/>
            <person name="Lipzen A."/>
            <person name="Tritt A."/>
            <person name="Sun H."/>
            <person name="Haridas S."/>
            <person name="LaButti K."/>
            <person name="Ohm R.A."/>
            <person name="Kues U."/>
            <person name="Blanchette R.A."/>
            <person name="Grigoriev I.V."/>
            <person name="Minto R.E."/>
            <person name="Hibbett D.S."/>
        </authorList>
    </citation>
    <scope>NUCLEOTIDE SEQUENCE [LARGE SCALE GENOMIC DNA]</scope>
    <source>
        <strain evidence="4 5">ATCC 64428</strain>
    </source>
</reference>
<name>A0A0D7ACW5_9AGAR</name>
<dbReference type="EMBL" id="KN881928">
    <property type="protein sequence ID" value="KIY47791.1"/>
    <property type="molecule type" value="Genomic_DNA"/>
</dbReference>
<dbReference type="Gene3D" id="3.40.50.12780">
    <property type="entry name" value="N-terminal domain of ligase-like"/>
    <property type="match status" value="1"/>
</dbReference>
<dbReference type="PANTHER" id="PTHR43439">
    <property type="entry name" value="PHENYLACETATE-COENZYME A LIGASE"/>
    <property type="match status" value="1"/>
</dbReference>
<keyword evidence="5" id="KW-1185">Reference proteome</keyword>
<dbReference type="InterPro" id="IPR000873">
    <property type="entry name" value="AMP-dep_synth/lig_dom"/>
</dbReference>
<dbReference type="Gene3D" id="1.10.1200.10">
    <property type="entry name" value="ACP-like"/>
    <property type="match status" value="1"/>
</dbReference>
<sequence>MKKAYKAPVLDGSLSIPQIYDWHRKHNTNHPIMLYYVVDGGAGKNIALTYGHVVPAAHEAGRYISRLTGVPIDPSVTPKPVIAIMATSDSVKLFTIVLGMMRAGFLAYLISPRNSPVAIAHLLSVKQARHFILSSEPHIQQLAREATEELKNSKGIEMGVFPMPHFEDLYHCAPEVVPAEGPSTFDPLPERVDSLDDAMFIVHSSGSTAFPKPVAWSSYMQLQWVEFKFSCLREVTSRAAISPFDWCAEVLSIHGWPMYHIAALYIATGAILAVFPPAIPAVIATPKSTYQGMVDTGATSVFAVPSNLETWTKDPVKVDHLRRMKAVYYAAAPIQKDVGDHLVHVGVRLYNEYGLSEVSVISDYLSGKPYIPFFQCFCLNLHVIFHHRWLQSEEWKIQNCLQKIPSYDIALSNMTYEGCDAYATKDLFEPHPTREGLWRLVGRLDDQIMLSTGEKTNPGPLGKQTILRGHPMVKDSLIFGRGHFQNGILVAPKDEYRFDPQDTEKFNAFREAIWPTVEKMNAYAPSHSRLVKEMILVEDPKRPFQFNTKGAPRRSVVLAEYDTDIEALYATVEASSVPDINIPAEWTPESTYDFVKQLVHSVMRLKVNAEQDFFQYGCDSLQATWIRNALMKALHSAKLLPQDAELPSNIIYDHPTLDSLAKTVLQVASLRSSETVKVFGEKDLLEYVERYTAALPKEVVLLTGSTGSLGTALLARLVATDSVSKIYAFNRPSSKRTIDRQRESLKLRGYDENIATSPKVVFVDGTLTTDGINVGDKSLEDEIRSSITHIIHNAWRVDWKLSLNTFQDCVEGVLGLTKFALSSPRQVIPRLLFASSIAVLRNDHTDVALELPIVDPKVPLGQGYAESKWASESILYAAQERTHLRPIIVRIGQISGGVNGAWNQSDWVPAIVKSSVTLGCFPMLKGICSWLGVEDMAGALVDARNSEHSTLHLLHHRPMPWDVLAQVCAKELSLTLVPYSQWFAKLKASVEHEVDAARRKALPAGMLLEFLEANLHSTDAEGVETFGFTRISVDKMLEVSHTLREAKPIGAEDVRLWLSFWKSTGFL</sequence>
<dbReference type="OrthoDB" id="429813at2759"/>
<dbReference type="GO" id="GO:0031177">
    <property type="term" value="F:phosphopantetheine binding"/>
    <property type="evidence" value="ECO:0007669"/>
    <property type="project" value="InterPro"/>
</dbReference>
<dbReference type="InterPro" id="IPR020806">
    <property type="entry name" value="PKS_PP-bd"/>
</dbReference>
<dbReference type="SMART" id="SM00823">
    <property type="entry name" value="PKS_PP"/>
    <property type="match status" value="1"/>
</dbReference>
<dbReference type="InterPro" id="IPR036736">
    <property type="entry name" value="ACP-like_sf"/>
</dbReference>
<evidence type="ECO:0000256" key="1">
    <source>
        <dbReference type="ARBA" id="ARBA00022450"/>
    </source>
</evidence>
<evidence type="ECO:0000313" key="5">
    <source>
        <dbReference type="Proteomes" id="UP000054144"/>
    </source>
</evidence>
<protein>
    <submittedName>
        <fullName evidence="4">Acetyl-CoA synthetase-like protein</fullName>
    </submittedName>
</protein>
<gene>
    <name evidence="4" type="ORF">FISHEDRAFT_44644</name>
</gene>
<dbReference type="Gene3D" id="3.40.50.720">
    <property type="entry name" value="NAD(P)-binding Rossmann-like Domain"/>
    <property type="match status" value="1"/>
</dbReference>
<evidence type="ECO:0000256" key="2">
    <source>
        <dbReference type="ARBA" id="ARBA00022553"/>
    </source>
</evidence>
<proteinExistence type="predicted"/>